<dbReference type="AlphaFoldDB" id="X1DDS8"/>
<evidence type="ECO:0000256" key="1">
    <source>
        <dbReference type="SAM" id="MobiDB-lite"/>
    </source>
</evidence>
<feature type="region of interest" description="Disordered" evidence="1">
    <location>
        <begin position="1"/>
        <end position="42"/>
    </location>
</feature>
<accession>X1DDS8</accession>
<comment type="caution">
    <text evidence="2">The sequence shown here is derived from an EMBL/GenBank/DDBJ whole genome shotgun (WGS) entry which is preliminary data.</text>
</comment>
<dbReference type="EMBL" id="BART01035956">
    <property type="protein sequence ID" value="GAH06450.1"/>
    <property type="molecule type" value="Genomic_DNA"/>
</dbReference>
<name>X1DDS8_9ZZZZ</name>
<feature type="compositionally biased region" description="Acidic residues" evidence="1">
    <location>
        <begin position="23"/>
        <end position="33"/>
    </location>
</feature>
<feature type="non-terminal residue" evidence="2">
    <location>
        <position position="42"/>
    </location>
</feature>
<evidence type="ECO:0000313" key="2">
    <source>
        <dbReference type="EMBL" id="GAH06450.1"/>
    </source>
</evidence>
<gene>
    <name evidence="2" type="ORF">S01H4_60838</name>
</gene>
<sequence length="42" mass="4912">MRGGREGGWFHAVHGGERKGQRDEEEEEEEGENNTEVWREVL</sequence>
<organism evidence="2">
    <name type="scientific">marine sediment metagenome</name>
    <dbReference type="NCBI Taxonomy" id="412755"/>
    <lineage>
        <taxon>unclassified sequences</taxon>
        <taxon>metagenomes</taxon>
        <taxon>ecological metagenomes</taxon>
    </lineage>
</organism>
<protein>
    <submittedName>
        <fullName evidence="2">Uncharacterized protein</fullName>
    </submittedName>
</protein>
<reference evidence="2" key="1">
    <citation type="journal article" date="2014" name="Front. Microbiol.">
        <title>High frequency of phylogenetically diverse reductive dehalogenase-homologous genes in deep subseafloor sedimentary metagenomes.</title>
        <authorList>
            <person name="Kawai M."/>
            <person name="Futagami T."/>
            <person name="Toyoda A."/>
            <person name="Takaki Y."/>
            <person name="Nishi S."/>
            <person name="Hori S."/>
            <person name="Arai W."/>
            <person name="Tsubouchi T."/>
            <person name="Morono Y."/>
            <person name="Uchiyama I."/>
            <person name="Ito T."/>
            <person name="Fujiyama A."/>
            <person name="Inagaki F."/>
            <person name="Takami H."/>
        </authorList>
    </citation>
    <scope>NUCLEOTIDE SEQUENCE</scope>
    <source>
        <strain evidence="2">Expedition CK06-06</strain>
    </source>
</reference>
<proteinExistence type="predicted"/>